<feature type="domain" description="Smr" evidence="1">
    <location>
        <begin position="117"/>
        <end position="177"/>
    </location>
</feature>
<accession>A0ABY6M3E7</accession>
<sequence length="180" mass="20612">MNFEKGDKVAVLDDDITGFVTGIKKDKIVVNVDDFELEFNTSELIKIADEPARFFANVSVQQVLAEKADPKRKHVVKDKASKKEPFSIPYDLHIEKLVKDFSRMSNHDILTIQLDTARHHLEHAIRNRIPRIVLIHGVGEGVLKTELDFMLSRYNNVTFEDANYQKYGIGATQVYIKQNV</sequence>
<evidence type="ECO:0000313" key="3">
    <source>
        <dbReference type="Proteomes" id="UP001163328"/>
    </source>
</evidence>
<name>A0ABY6M3E7_9FLAO</name>
<dbReference type="InterPro" id="IPR036063">
    <property type="entry name" value="Smr_dom_sf"/>
</dbReference>
<evidence type="ECO:0000313" key="2">
    <source>
        <dbReference type="EMBL" id="UYW01731.1"/>
    </source>
</evidence>
<dbReference type="Proteomes" id="UP001163328">
    <property type="component" value="Chromosome"/>
</dbReference>
<keyword evidence="3" id="KW-1185">Reference proteome</keyword>
<dbReference type="Pfam" id="PF01713">
    <property type="entry name" value="Smr"/>
    <property type="match status" value="1"/>
</dbReference>
<dbReference type="Gene3D" id="3.30.1370.110">
    <property type="match status" value="1"/>
</dbReference>
<proteinExistence type="predicted"/>
<dbReference type="InterPro" id="IPR002625">
    <property type="entry name" value="Smr_dom"/>
</dbReference>
<dbReference type="EMBL" id="CP081495">
    <property type="protein sequence ID" value="UYW01731.1"/>
    <property type="molecule type" value="Genomic_DNA"/>
</dbReference>
<gene>
    <name evidence="2" type="ORF">K5I29_02055</name>
</gene>
<dbReference type="RefSeq" id="WP_264434203.1">
    <property type="nucleotide sequence ID" value="NZ_CP081495.1"/>
</dbReference>
<reference evidence="2" key="1">
    <citation type="submission" date="2021-08" db="EMBL/GenBank/DDBJ databases">
        <title>Flavobacterium sp. strain CC-SYL302.</title>
        <authorList>
            <person name="Lin S.-Y."/>
            <person name="Lee T.-H."/>
            <person name="Young C.-C."/>
        </authorList>
    </citation>
    <scope>NUCLEOTIDE SEQUENCE</scope>
    <source>
        <strain evidence="2">CC-SYL302</strain>
    </source>
</reference>
<organism evidence="2 3">
    <name type="scientific">Flavobacterium agricola</name>
    <dbReference type="NCBI Taxonomy" id="2870839"/>
    <lineage>
        <taxon>Bacteria</taxon>
        <taxon>Pseudomonadati</taxon>
        <taxon>Bacteroidota</taxon>
        <taxon>Flavobacteriia</taxon>
        <taxon>Flavobacteriales</taxon>
        <taxon>Flavobacteriaceae</taxon>
        <taxon>Flavobacterium</taxon>
    </lineage>
</organism>
<evidence type="ECO:0000259" key="1">
    <source>
        <dbReference type="Pfam" id="PF01713"/>
    </source>
</evidence>
<protein>
    <submittedName>
        <fullName evidence="2">Smr/MutS family protein</fullName>
    </submittedName>
</protein>